<keyword evidence="1" id="KW-1185">Reference proteome</keyword>
<proteinExistence type="predicted"/>
<sequence>MKMLALCGLRFHLREADRVEASRLQSRGPAVWSLLRRCYFFCCRFCHLFCFKAKGSQVVELMGEQNAGLITISGVCGICILQIAEQ</sequence>
<evidence type="ECO:0000313" key="1">
    <source>
        <dbReference type="Proteomes" id="UP000515123"/>
    </source>
</evidence>
<dbReference type="RefSeq" id="XP_020101740.1">
    <property type="nucleotide sequence ID" value="XM_020246151.1"/>
</dbReference>
<evidence type="ECO:0000313" key="2">
    <source>
        <dbReference type="RefSeq" id="XP_020101740.1"/>
    </source>
</evidence>
<reference evidence="1" key="1">
    <citation type="journal article" date="2015" name="Nat. Genet.">
        <title>The pineapple genome and the evolution of CAM photosynthesis.</title>
        <authorList>
            <person name="Ming R."/>
            <person name="VanBuren R."/>
            <person name="Wai C.M."/>
            <person name="Tang H."/>
            <person name="Schatz M.C."/>
            <person name="Bowers J.E."/>
            <person name="Lyons E."/>
            <person name="Wang M.L."/>
            <person name="Chen J."/>
            <person name="Biggers E."/>
            <person name="Zhang J."/>
            <person name="Huang L."/>
            <person name="Zhang L."/>
            <person name="Miao W."/>
            <person name="Zhang J."/>
            <person name="Ye Z."/>
            <person name="Miao C."/>
            <person name="Lin Z."/>
            <person name="Wang H."/>
            <person name="Zhou H."/>
            <person name="Yim W.C."/>
            <person name="Priest H.D."/>
            <person name="Zheng C."/>
            <person name="Woodhouse M."/>
            <person name="Edger P.P."/>
            <person name="Guyot R."/>
            <person name="Guo H.B."/>
            <person name="Guo H."/>
            <person name="Zheng G."/>
            <person name="Singh R."/>
            <person name="Sharma A."/>
            <person name="Min X."/>
            <person name="Zheng Y."/>
            <person name="Lee H."/>
            <person name="Gurtowski J."/>
            <person name="Sedlazeck F.J."/>
            <person name="Harkess A."/>
            <person name="McKain M.R."/>
            <person name="Liao Z."/>
            <person name="Fang J."/>
            <person name="Liu J."/>
            <person name="Zhang X."/>
            <person name="Zhang Q."/>
            <person name="Hu W."/>
            <person name="Qin Y."/>
            <person name="Wang K."/>
            <person name="Chen L.Y."/>
            <person name="Shirley N."/>
            <person name="Lin Y.R."/>
            <person name="Liu L.Y."/>
            <person name="Hernandez A.G."/>
            <person name="Wright C.L."/>
            <person name="Bulone V."/>
            <person name="Tuskan G.A."/>
            <person name="Heath K."/>
            <person name="Zee F."/>
            <person name="Moore P.H."/>
            <person name="Sunkar R."/>
            <person name="Leebens-Mack J.H."/>
            <person name="Mockler T."/>
            <person name="Bennetzen J.L."/>
            <person name="Freeling M."/>
            <person name="Sankoff D."/>
            <person name="Paterson A.H."/>
            <person name="Zhu X."/>
            <person name="Yang X."/>
            <person name="Smith J.A."/>
            <person name="Cushman J.C."/>
            <person name="Paull R.E."/>
            <person name="Yu Q."/>
        </authorList>
    </citation>
    <scope>NUCLEOTIDE SEQUENCE [LARGE SCALE GENOMIC DNA]</scope>
    <source>
        <strain evidence="1">cv. F153</strain>
    </source>
</reference>
<protein>
    <submittedName>
        <fullName evidence="2">Uncharacterized protein LOC109719453 isoform X2</fullName>
    </submittedName>
</protein>
<accession>A0A6P5G905</accession>
<organism evidence="1 2">
    <name type="scientific">Ananas comosus</name>
    <name type="common">Pineapple</name>
    <name type="synonym">Ananas ananas</name>
    <dbReference type="NCBI Taxonomy" id="4615"/>
    <lineage>
        <taxon>Eukaryota</taxon>
        <taxon>Viridiplantae</taxon>
        <taxon>Streptophyta</taxon>
        <taxon>Embryophyta</taxon>
        <taxon>Tracheophyta</taxon>
        <taxon>Spermatophyta</taxon>
        <taxon>Magnoliopsida</taxon>
        <taxon>Liliopsida</taxon>
        <taxon>Poales</taxon>
        <taxon>Bromeliaceae</taxon>
        <taxon>Bromelioideae</taxon>
        <taxon>Ananas</taxon>
    </lineage>
</organism>
<dbReference type="Proteomes" id="UP000515123">
    <property type="component" value="Linkage group 13"/>
</dbReference>
<name>A0A6P5G905_ANACO</name>
<dbReference type="AlphaFoldDB" id="A0A6P5G905"/>
<reference evidence="2" key="2">
    <citation type="submission" date="2025-08" db="UniProtKB">
        <authorList>
            <consortium name="RefSeq"/>
        </authorList>
    </citation>
    <scope>IDENTIFICATION</scope>
    <source>
        <tissue evidence="2">Leaf</tissue>
    </source>
</reference>
<gene>
    <name evidence="2" type="primary">LOC109719453</name>
</gene>
<dbReference type="GeneID" id="109719453"/>